<reference evidence="3" key="2">
    <citation type="submission" date="2020-11" db="EMBL/GenBank/DDBJ databases">
        <authorList>
            <consortium name="DOE Joint Genome Institute"/>
            <person name="Kuo A."/>
            <person name="Miyauchi S."/>
            <person name="Kiss E."/>
            <person name="Drula E."/>
            <person name="Kohler A."/>
            <person name="Sanchez-Garcia M."/>
            <person name="Andreopoulos B."/>
            <person name="Barry K.W."/>
            <person name="Bonito G."/>
            <person name="Buee M."/>
            <person name="Carver A."/>
            <person name="Chen C."/>
            <person name="Cichocki N."/>
            <person name="Clum A."/>
            <person name="Culley D."/>
            <person name="Crous P.W."/>
            <person name="Fauchery L."/>
            <person name="Girlanda M."/>
            <person name="Hayes R."/>
            <person name="Keri Z."/>
            <person name="Labutti K."/>
            <person name="Lipzen A."/>
            <person name="Lombard V."/>
            <person name="Magnuson J."/>
            <person name="Maillard F."/>
            <person name="Morin E."/>
            <person name="Murat C."/>
            <person name="Nolan M."/>
            <person name="Ohm R."/>
            <person name="Pangilinan J."/>
            <person name="Pereira M."/>
            <person name="Perotto S."/>
            <person name="Peter M."/>
            <person name="Riley R."/>
            <person name="Sitrit Y."/>
            <person name="Stielow B."/>
            <person name="Szollosi G."/>
            <person name="Zifcakova L."/>
            <person name="Stursova M."/>
            <person name="Spatafora J.W."/>
            <person name="Tedersoo L."/>
            <person name="Vaario L.-M."/>
            <person name="Yamada A."/>
            <person name="Yan M."/>
            <person name="Wang P."/>
            <person name="Xu J."/>
            <person name="Bruns T."/>
            <person name="Baldrian P."/>
            <person name="Vilgalys R."/>
            <person name="Henrissat B."/>
            <person name="Grigoriev I.V."/>
            <person name="Hibbett D."/>
            <person name="Nagy L.G."/>
            <person name="Martin F.M."/>
        </authorList>
    </citation>
    <scope>NUCLEOTIDE SEQUENCE</scope>
    <source>
        <strain evidence="3">UH-Tt-Lm1</strain>
    </source>
</reference>
<evidence type="ECO:0000313" key="3">
    <source>
        <dbReference type="EMBL" id="KAF9787313.1"/>
    </source>
</evidence>
<reference evidence="3" key="1">
    <citation type="journal article" date="2020" name="Nat. Commun.">
        <title>Large-scale genome sequencing of mycorrhizal fungi provides insights into the early evolution of symbiotic traits.</title>
        <authorList>
            <person name="Miyauchi S."/>
            <person name="Kiss E."/>
            <person name="Kuo A."/>
            <person name="Drula E."/>
            <person name="Kohler A."/>
            <person name="Sanchez-Garcia M."/>
            <person name="Morin E."/>
            <person name="Andreopoulos B."/>
            <person name="Barry K.W."/>
            <person name="Bonito G."/>
            <person name="Buee M."/>
            <person name="Carver A."/>
            <person name="Chen C."/>
            <person name="Cichocki N."/>
            <person name="Clum A."/>
            <person name="Culley D."/>
            <person name="Crous P.W."/>
            <person name="Fauchery L."/>
            <person name="Girlanda M."/>
            <person name="Hayes R.D."/>
            <person name="Keri Z."/>
            <person name="LaButti K."/>
            <person name="Lipzen A."/>
            <person name="Lombard V."/>
            <person name="Magnuson J."/>
            <person name="Maillard F."/>
            <person name="Murat C."/>
            <person name="Nolan M."/>
            <person name="Ohm R.A."/>
            <person name="Pangilinan J."/>
            <person name="Pereira M.F."/>
            <person name="Perotto S."/>
            <person name="Peter M."/>
            <person name="Pfister S."/>
            <person name="Riley R."/>
            <person name="Sitrit Y."/>
            <person name="Stielow J.B."/>
            <person name="Szollosi G."/>
            <person name="Zifcakova L."/>
            <person name="Stursova M."/>
            <person name="Spatafora J.W."/>
            <person name="Tedersoo L."/>
            <person name="Vaario L.M."/>
            <person name="Yamada A."/>
            <person name="Yan M."/>
            <person name="Wang P."/>
            <person name="Xu J."/>
            <person name="Bruns T."/>
            <person name="Baldrian P."/>
            <person name="Vilgalys R."/>
            <person name="Dunand C."/>
            <person name="Henrissat B."/>
            <person name="Grigoriev I.V."/>
            <person name="Hibbett D."/>
            <person name="Nagy L.G."/>
            <person name="Martin F.M."/>
        </authorList>
    </citation>
    <scope>NUCLEOTIDE SEQUENCE</scope>
    <source>
        <strain evidence="3">UH-Tt-Lm1</strain>
    </source>
</reference>
<organism evidence="3 4">
    <name type="scientific">Thelephora terrestris</name>
    <dbReference type="NCBI Taxonomy" id="56493"/>
    <lineage>
        <taxon>Eukaryota</taxon>
        <taxon>Fungi</taxon>
        <taxon>Dikarya</taxon>
        <taxon>Basidiomycota</taxon>
        <taxon>Agaricomycotina</taxon>
        <taxon>Agaricomycetes</taxon>
        <taxon>Thelephorales</taxon>
        <taxon>Thelephoraceae</taxon>
        <taxon>Thelephora</taxon>
    </lineage>
</organism>
<dbReference type="Pfam" id="PF20236">
    <property type="entry name" value="DUF6593"/>
    <property type="match status" value="1"/>
</dbReference>
<dbReference type="Proteomes" id="UP000736335">
    <property type="component" value="Unassembled WGS sequence"/>
</dbReference>
<accession>A0A9P6HHZ9</accession>
<gene>
    <name evidence="3" type="ORF">BJ322DRAFT_1019755</name>
</gene>
<feature type="domain" description="DUF6593" evidence="2">
    <location>
        <begin position="101"/>
        <end position="236"/>
    </location>
</feature>
<evidence type="ECO:0000256" key="1">
    <source>
        <dbReference type="SAM" id="MobiDB-lite"/>
    </source>
</evidence>
<evidence type="ECO:0000313" key="4">
    <source>
        <dbReference type="Proteomes" id="UP000736335"/>
    </source>
</evidence>
<sequence>MSPTTPQSRRRSSSFRSWSTFFTSKPKTDALEILPNPSRTSGSDEGTTVSASSPCGSGPESTGVSDTRSSDPPSYAHAISRGESTTYRFVQNSAFSMTLLSQDGPQSAAYNISVGLNVWMPSEHITLLRRHADPEGPVLARLEMGIASANATVTIGDNTMPLSDLMPDIHSSSSSRRYHLGDGRVAKWKLGATTWEASLDNSPLANFSPSSRNLALHPPALSNFDDIVISILILMREYHTPKASQVGGAAGLFNYHPFSTNSE</sequence>
<dbReference type="InterPro" id="IPR046528">
    <property type="entry name" value="DUF6593"/>
</dbReference>
<dbReference type="AlphaFoldDB" id="A0A9P6HHZ9"/>
<proteinExistence type="predicted"/>
<dbReference type="EMBL" id="WIUZ02000005">
    <property type="protein sequence ID" value="KAF9787313.1"/>
    <property type="molecule type" value="Genomic_DNA"/>
</dbReference>
<feature type="compositionally biased region" description="Polar residues" evidence="1">
    <location>
        <begin position="37"/>
        <end position="72"/>
    </location>
</feature>
<protein>
    <recommendedName>
        <fullName evidence="2">DUF6593 domain-containing protein</fullName>
    </recommendedName>
</protein>
<evidence type="ECO:0000259" key="2">
    <source>
        <dbReference type="Pfam" id="PF20236"/>
    </source>
</evidence>
<keyword evidence="4" id="KW-1185">Reference proteome</keyword>
<comment type="caution">
    <text evidence="3">The sequence shown here is derived from an EMBL/GenBank/DDBJ whole genome shotgun (WGS) entry which is preliminary data.</text>
</comment>
<name>A0A9P6HHZ9_9AGAM</name>
<dbReference type="OrthoDB" id="3174721at2759"/>
<feature type="region of interest" description="Disordered" evidence="1">
    <location>
        <begin position="29"/>
        <end position="79"/>
    </location>
</feature>